<dbReference type="AlphaFoldDB" id="A0A915ILU4"/>
<name>A0A915ILU4_ROMCU</name>
<sequence length="45" mass="4958">MTSTGSEGLLTSLNNNNKWELTPYDKVRAPHEPVNDSSEITVSPK</sequence>
<organism evidence="2 3">
    <name type="scientific">Romanomermis culicivorax</name>
    <name type="common">Nematode worm</name>
    <dbReference type="NCBI Taxonomy" id="13658"/>
    <lineage>
        <taxon>Eukaryota</taxon>
        <taxon>Metazoa</taxon>
        <taxon>Ecdysozoa</taxon>
        <taxon>Nematoda</taxon>
        <taxon>Enoplea</taxon>
        <taxon>Dorylaimia</taxon>
        <taxon>Mermithida</taxon>
        <taxon>Mermithoidea</taxon>
        <taxon>Mermithidae</taxon>
        <taxon>Romanomermis</taxon>
    </lineage>
</organism>
<accession>A0A915ILU4</accession>
<proteinExistence type="predicted"/>
<dbReference type="Proteomes" id="UP000887565">
    <property type="component" value="Unplaced"/>
</dbReference>
<reference evidence="3" key="1">
    <citation type="submission" date="2022-11" db="UniProtKB">
        <authorList>
            <consortium name="WormBaseParasite"/>
        </authorList>
    </citation>
    <scope>IDENTIFICATION</scope>
</reference>
<evidence type="ECO:0000256" key="1">
    <source>
        <dbReference type="SAM" id="MobiDB-lite"/>
    </source>
</evidence>
<evidence type="ECO:0000313" key="2">
    <source>
        <dbReference type="Proteomes" id="UP000887565"/>
    </source>
</evidence>
<evidence type="ECO:0000313" key="3">
    <source>
        <dbReference type="WBParaSite" id="nRc.2.0.1.t14785-RA"/>
    </source>
</evidence>
<keyword evidence="2" id="KW-1185">Reference proteome</keyword>
<feature type="compositionally biased region" description="Basic and acidic residues" evidence="1">
    <location>
        <begin position="23"/>
        <end position="34"/>
    </location>
</feature>
<feature type="compositionally biased region" description="Polar residues" evidence="1">
    <location>
        <begin position="1"/>
        <end position="19"/>
    </location>
</feature>
<feature type="region of interest" description="Disordered" evidence="1">
    <location>
        <begin position="1"/>
        <end position="45"/>
    </location>
</feature>
<feature type="compositionally biased region" description="Polar residues" evidence="1">
    <location>
        <begin position="35"/>
        <end position="45"/>
    </location>
</feature>
<dbReference type="WBParaSite" id="nRc.2.0.1.t14785-RA">
    <property type="protein sequence ID" value="nRc.2.0.1.t14785-RA"/>
    <property type="gene ID" value="nRc.2.0.1.g14785"/>
</dbReference>
<protein>
    <submittedName>
        <fullName evidence="3">Uncharacterized protein</fullName>
    </submittedName>
</protein>